<keyword evidence="1" id="KW-0472">Membrane</keyword>
<feature type="transmembrane region" description="Helical" evidence="1">
    <location>
        <begin position="6"/>
        <end position="29"/>
    </location>
</feature>
<evidence type="ECO:0000256" key="1">
    <source>
        <dbReference type="SAM" id="Phobius"/>
    </source>
</evidence>
<dbReference type="EMBL" id="CAXLJM020000004">
    <property type="protein sequence ID" value="CAL8069778.1"/>
    <property type="molecule type" value="Genomic_DNA"/>
</dbReference>
<keyword evidence="3" id="KW-1185">Reference proteome</keyword>
<organism evidence="2 3">
    <name type="scientific">Orchesella dallaii</name>
    <dbReference type="NCBI Taxonomy" id="48710"/>
    <lineage>
        <taxon>Eukaryota</taxon>
        <taxon>Metazoa</taxon>
        <taxon>Ecdysozoa</taxon>
        <taxon>Arthropoda</taxon>
        <taxon>Hexapoda</taxon>
        <taxon>Collembola</taxon>
        <taxon>Entomobryomorpha</taxon>
        <taxon>Entomobryoidea</taxon>
        <taxon>Orchesellidae</taxon>
        <taxon>Orchesellinae</taxon>
        <taxon>Orchesella</taxon>
    </lineage>
</organism>
<name>A0ABP1PK81_9HEXA</name>
<protein>
    <submittedName>
        <fullName evidence="2">Uncharacterized protein</fullName>
    </submittedName>
</protein>
<keyword evidence="1" id="KW-1133">Transmembrane helix</keyword>
<accession>A0ABP1PK81</accession>
<proteinExistence type="predicted"/>
<reference evidence="2 3" key="1">
    <citation type="submission" date="2024-08" db="EMBL/GenBank/DDBJ databases">
        <authorList>
            <person name="Cucini C."/>
            <person name="Frati F."/>
        </authorList>
    </citation>
    <scope>NUCLEOTIDE SEQUENCE [LARGE SCALE GENOMIC DNA]</scope>
</reference>
<evidence type="ECO:0000313" key="2">
    <source>
        <dbReference type="EMBL" id="CAL8069778.1"/>
    </source>
</evidence>
<comment type="caution">
    <text evidence="2">The sequence shown here is derived from an EMBL/GenBank/DDBJ whole genome shotgun (WGS) entry which is preliminary data.</text>
</comment>
<evidence type="ECO:0000313" key="3">
    <source>
        <dbReference type="Proteomes" id="UP001642540"/>
    </source>
</evidence>
<dbReference type="Proteomes" id="UP001642540">
    <property type="component" value="Unassembled WGS sequence"/>
</dbReference>
<sequence>MSVNSSFPSSLILISIIVITFVFNNWAAASTEKFVMPSKGIMNVDQSVPDAVMIRYCSGYEPDQCDDLISRNAECRTFDRAYRTGYFDVLYPSNVCYLYSLSHCRGKGRSPPFNKVISMQKGMDGIVSYVCFK</sequence>
<keyword evidence="1" id="KW-0812">Transmembrane</keyword>
<gene>
    <name evidence="2" type="ORF">ODALV1_LOCUS933</name>
</gene>